<keyword evidence="3" id="KW-0614">Plasmid</keyword>
<geneLocation type="plasmid" evidence="3 4">
    <name>pA</name>
</geneLocation>
<accession>A0A9E7A5M1</accession>
<name>A0A9E7A5M1_9HYPH</name>
<protein>
    <submittedName>
        <fullName evidence="3">Entry exclusion protein TrbK</fullName>
    </submittedName>
</protein>
<dbReference type="Pfam" id="PF10907">
    <property type="entry name" value="DUF2749"/>
    <property type="match status" value="1"/>
</dbReference>
<dbReference type="EMBL" id="CP083240">
    <property type="protein sequence ID" value="UOK73273.1"/>
    <property type="molecule type" value="Genomic_DNA"/>
</dbReference>
<feature type="domain" description="Type IV conjugative transfer protein TrbJ/K C-terminal" evidence="2">
    <location>
        <begin position="5"/>
        <end position="66"/>
    </location>
</feature>
<dbReference type="InterPro" id="IPR024475">
    <property type="entry name" value="TrbJ/K_C"/>
</dbReference>
<proteinExistence type="predicted"/>
<dbReference type="Proteomes" id="UP000831684">
    <property type="component" value="Plasmid pA"/>
</dbReference>
<feature type="region of interest" description="Disordered" evidence="1">
    <location>
        <begin position="30"/>
        <end position="66"/>
    </location>
</feature>
<evidence type="ECO:0000313" key="3">
    <source>
        <dbReference type="EMBL" id="UOK73273.1"/>
    </source>
</evidence>
<evidence type="ECO:0000313" key="4">
    <source>
        <dbReference type="Proteomes" id="UP000831684"/>
    </source>
</evidence>
<gene>
    <name evidence="3" type="primary">trbK</name>
    <name evidence="3" type="ORF">K9D25_21725</name>
</gene>
<dbReference type="NCBIfam" id="TIGR04361">
    <property type="entry name" value="TrbK_Ti"/>
    <property type="match status" value="1"/>
</dbReference>
<dbReference type="RefSeq" id="WP_244450954.1">
    <property type="nucleotide sequence ID" value="NZ_CP083240.1"/>
</dbReference>
<dbReference type="InterPro" id="IPR020065">
    <property type="entry name" value="Conjugal_tfr_protein_TrbK"/>
</dbReference>
<evidence type="ECO:0000256" key="1">
    <source>
        <dbReference type="SAM" id="MobiDB-lite"/>
    </source>
</evidence>
<reference evidence="3" key="1">
    <citation type="submission" date="2021-09" db="EMBL/GenBank/DDBJ databases">
        <title>Network and meta-omics reveal the key degrader and cooperation patterns in an efficient 1,4-dioxane-degrading microbial community.</title>
        <authorList>
            <person name="Dai C."/>
        </authorList>
    </citation>
    <scope>NUCLEOTIDE SEQUENCE</scope>
    <source>
        <strain evidence="3">ZM13</strain>
        <plasmid evidence="3">pA</plasmid>
    </source>
</reference>
<dbReference type="KEGG" id="apol:K9D25_21725"/>
<dbReference type="AlphaFoldDB" id="A0A9E7A5M1"/>
<organism evidence="3 4">
    <name type="scientific">Ancylobacter polymorphus</name>
    <dbReference type="NCBI Taxonomy" id="223390"/>
    <lineage>
        <taxon>Bacteria</taxon>
        <taxon>Pseudomonadati</taxon>
        <taxon>Pseudomonadota</taxon>
        <taxon>Alphaproteobacteria</taxon>
        <taxon>Hyphomicrobiales</taxon>
        <taxon>Xanthobacteraceae</taxon>
        <taxon>Ancylobacter</taxon>
    </lineage>
</organism>
<sequence length="66" mass="7257">MSRPVVMAALAAVLALVGLTAIWFVVTPRPETTAPSVQEQRQRAEDFLGGDPNRPVRGGQEMKPRW</sequence>
<evidence type="ECO:0000259" key="2">
    <source>
        <dbReference type="Pfam" id="PF10907"/>
    </source>
</evidence>